<evidence type="ECO:0000259" key="3">
    <source>
        <dbReference type="PROSITE" id="PS51471"/>
    </source>
</evidence>
<dbReference type="GO" id="GO:0046872">
    <property type="term" value="F:metal ion binding"/>
    <property type="evidence" value="ECO:0007669"/>
    <property type="project" value="UniProtKB-KW"/>
</dbReference>
<dbReference type="PROSITE" id="PS51471">
    <property type="entry name" value="FE2OG_OXY"/>
    <property type="match status" value="1"/>
</dbReference>
<sequence>MADQVRHVRQLDFSKFLAGNPTEKSDFCREFVHDLSQVGFVKLTNHGIPPDQIRGVFHWNQQFFSLPSEQKSKAAHPAEANPHRGYSYVGQEKLSMVKDYEKGTRDAMEVMDIKESFDQGPKEDDLYPNRWPDEQDLPGFRSFMETFYDSCHEVHLNILRAIEAGMDLRPAFLQDLCRVNTSELRINHYPATDVSALRKGAMRISEHTDFGTVTLLFQDSVGGLEVEDQANTGRYLPVLAEDPDEIIINIGDCLQRWTNERLRSTSHRVLLPPGAGDWIPDRYSVAYFAKPNRTQTVGPLPEFLKEGEVAKYDNITAWQYNQLKLLRTY</sequence>
<evidence type="ECO:0000256" key="1">
    <source>
        <dbReference type="ARBA" id="ARBA00008056"/>
    </source>
</evidence>
<keyword evidence="2" id="KW-0560">Oxidoreductase</keyword>
<reference evidence="4" key="1">
    <citation type="submission" date="2015-01" db="EMBL/GenBank/DDBJ databases">
        <authorList>
            <person name="Durling Mikael"/>
        </authorList>
    </citation>
    <scope>NUCLEOTIDE SEQUENCE</scope>
</reference>
<feature type="domain" description="Fe2OG dioxygenase" evidence="3">
    <location>
        <begin position="180"/>
        <end position="291"/>
    </location>
</feature>
<dbReference type="Pfam" id="PF03171">
    <property type="entry name" value="2OG-FeII_Oxy"/>
    <property type="match status" value="1"/>
</dbReference>
<evidence type="ECO:0000256" key="2">
    <source>
        <dbReference type="RuleBase" id="RU003682"/>
    </source>
</evidence>
<name>A0A0B7JUP7_BIOOC</name>
<dbReference type="EMBL" id="CDPU01000004">
    <property type="protein sequence ID" value="CEO46340.1"/>
    <property type="molecule type" value="Genomic_DNA"/>
</dbReference>
<proteinExistence type="inferred from homology"/>
<dbReference type="InterPro" id="IPR027443">
    <property type="entry name" value="IPNS-like_sf"/>
</dbReference>
<comment type="similarity">
    <text evidence="1 2">Belongs to the iron/ascorbate-dependent oxidoreductase family.</text>
</comment>
<dbReference type="Gene3D" id="2.60.120.330">
    <property type="entry name" value="B-lactam Antibiotic, Isopenicillin N Synthase, Chain"/>
    <property type="match status" value="1"/>
</dbReference>
<dbReference type="InterPro" id="IPR050231">
    <property type="entry name" value="Iron_ascorbate_oxido_reductase"/>
</dbReference>
<reference evidence="5" key="2">
    <citation type="submission" date="2020-10" db="EMBL/GenBank/DDBJ databases">
        <title>High-Quality Genome Resource of Clonostachys rosea strain S41 by Oxford Nanopore Long-Read Sequencing.</title>
        <authorList>
            <person name="Wang H."/>
        </authorList>
    </citation>
    <scope>NUCLEOTIDE SEQUENCE</scope>
    <source>
        <strain evidence="5">S41</strain>
    </source>
</reference>
<organism evidence="4">
    <name type="scientific">Bionectria ochroleuca</name>
    <name type="common">Gliocladium roseum</name>
    <dbReference type="NCBI Taxonomy" id="29856"/>
    <lineage>
        <taxon>Eukaryota</taxon>
        <taxon>Fungi</taxon>
        <taxon>Dikarya</taxon>
        <taxon>Ascomycota</taxon>
        <taxon>Pezizomycotina</taxon>
        <taxon>Sordariomycetes</taxon>
        <taxon>Hypocreomycetidae</taxon>
        <taxon>Hypocreales</taxon>
        <taxon>Bionectriaceae</taxon>
        <taxon>Clonostachys</taxon>
    </lineage>
</organism>
<keyword evidence="2" id="KW-0479">Metal-binding</keyword>
<evidence type="ECO:0000313" key="5">
    <source>
        <dbReference type="EMBL" id="KAF9748321.1"/>
    </source>
</evidence>
<dbReference type="GO" id="GO:0044283">
    <property type="term" value="P:small molecule biosynthetic process"/>
    <property type="evidence" value="ECO:0007669"/>
    <property type="project" value="UniProtKB-ARBA"/>
</dbReference>
<dbReference type="GO" id="GO:0016491">
    <property type="term" value="F:oxidoreductase activity"/>
    <property type="evidence" value="ECO:0007669"/>
    <property type="project" value="UniProtKB-KW"/>
</dbReference>
<gene>
    <name evidence="4" type="ORF">BN869_000002395_1</name>
    <name evidence="5" type="ORF">IM811_017826</name>
</gene>
<dbReference type="PANTHER" id="PTHR47990">
    <property type="entry name" value="2-OXOGLUTARATE (2OG) AND FE(II)-DEPENDENT OXYGENASE SUPERFAMILY PROTEIN-RELATED"/>
    <property type="match status" value="1"/>
</dbReference>
<dbReference type="AlphaFoldDB" id="A0A0B7JUP7"/>
<dbReference type="InterPro" id="IPR026992">
    <property type="entry name" value="DIOX_N"/>
</dbReference>
<dbReference type="Proteomes" id="UP000616885">
    <property type="component" value="Unassembled WGS sequence"/>
</dbReference>
<dbReference type="SUPFAM" id="SSF51197">
    <property type="entry name" value="Clavaminate synthase-like"/>
    <property type="match status" value="1"/>
</dbReference>
<dbReference type="InterPro" id="IPR005123">
    <property type="entry name" value="Oxoglu/Fe-dep_dioxygenase_dom"/>
</dbReference>
<dbReference type="PRINTS" id="PR00682">
    <property type="entry name" value="IPNSYNTHASE"/>
</dbReference>
<dbReference type="EMBL" id="JADCTT010000009">
    <property type="protein sequence ID" value="KAF9748321.1"/>
    <property type="molecule type" value="Genomic_DNA"/>
</dbReference>
<accession>A0A0B7JUP7</accession>
<dbReference type="Pfam" id="PF14226">
    <property type="entry name" value="DIOX_N"/>
    <property type="match status" value="1"/>
</dbReference>
<protein>
    <recommendedName>
        <fullName evidence="3">Fe2OG dioxygenase domain-containing protein</fullName>
    </recommendedName>
</protein>
<dbReference type="InterPro" id="IPR044861">
    <property type="entry name" value="IPNS-like_FE2OG_OXY"/>
</dbReference>
<keyword evidence="2" id="KW-0408">Iron</keyword>
<evidence type="ECO:0000313" key="4">
    <source>
        <dbReference type="EMBL" id="CEO46340.1"/>
    </source>
</evidence>